<dbReference type="Gene3D" id="3.40.390.10">
    <property type="entry name" value="Collagenase (Catalytic Domain)"/>
    <property type="match status" value="1"/>
</dbReference>
<evidence type="ECO:0000256" key="8">
    <source>
        <dbReference type="ARBA" id="ARBA00023049"/>
    </source>
</evidence>
<evidence type="ECO:0000256" key="7">
    <source>
        <dbReference type="ARBA" id="ARBA00022833"/>
    </source>
</evidence>
<evidence type="ECO:0000256" key="6">
    <source>
        <dbReference type="ARBA" id="ARBA00022801"/>
    </source>
</evidence>
<keyword evidence="7" id="KW-0862">Zinc</keyword>
<gene>
    <name evidence="11" type="ORF">F5X68DRAFT_225788</name>
</gene>
<feature type="domain" description="Peptidase M43 pregnancy-associated plasma-A" evidence="10">
    <location>
        <begin position="196"/>
        <end position="278"/>
    </location>
</feature>
<evidence type="ECO:0000313" key="11">
    <source>
        <dbReference type="EMBL" id="KAH6663301.1"/>
    </source>
</evidence>
<proteinExistence type="inferred from homology"/>
<keyword evidence="9" id="KW-1015">Disulfide bond</keyword>
<dbReference type="Proteomes" id="UP000770015">
    <property type="component" value="Unassembled WGS sequence"/>
</dbReference>
<keyword evidence="3" id="KW-0645">Protease</keyword>
<sequence length="292" mass="31843">MAGHGRKIGVAPMLAASQGGVCLWRSRRLARDSPAISTSRCGNDPATFEQMSVAANLSRIEGDSLLSRLDMPDPIVIPTYFHEEGQLSEARLAEQLHVLNRVYAPHNISFDLKETTRTVNIAWALNSDGLAMRRSLRRGGYDSLNLYFIGFMFALGYCTLPSPEASVEGSNLFTYDGCVMLGETIPGGAPGPYDGGRTTTHEVGHWLHLLHTFDGVCTCVGDLVHDTPAQASDSVGCPIGRDSCPDRLGLDPIHIYMDYTDDVCMEEFPPGQAFRMRAAWYNLRGGKSVSLA</sequence>
<dbReference type="PANTHER" id="PTHR47466">
    <property type="match status" value="1"/>
</dbReference>
<dbReference type="OrthoDB" id="536211at2759"/>
<evidence type="ECO:0000256" key="4">
    <source>
        <dbReference type="ARBA" id="ARBA00022723"/>
    </source>
</evidence>
<dbReference type="CDD" id="cd04275">
    <property type="entry name" value="ZnMc_pappalysin_like"/>
    <property type="match status" value="1"/>
</dbReference>
<dbReference type="Pfam" id="PF05572">
    <property type="entry name" value="Peptidase_M43"/>
    <property type="match status" value="1"/>
</dbReference>
<comment type="caution">
    <text evidence="11">The sequence shown here is derived from an EMBL/GenBank/DDBJ whole genome shotgun (WGS) entry which is preliminary data.</text>
</comment>
<keyword evidence="8 11" id="KW-0482">Metalloprotease</keyword>
<dbReference type="InterPro" id="IPR008754">
    <property type="entry name" value="Peptidase_M43"/>
</dbReference>
<evidence type="ECO:0000256" key="5">
    <source>
        <dbReference type="ARBA" id="ARBA00022729"/>
    </source>
</evidence>
<dbReference type="PANTHER" id="PTHR47466:SF1">
    <property type="entry name" value="METALLOPROTEASE MEP1 (AFU_ORTHOLOGUE AFUA_1G07730)-RELATED"/>
    <property type="match status" value="1"/>
</dbReference>
<evidence type="ECO:0000313" key="12">
    <source>
        <dbReference type="Proteomes" id="UP000770015"/>
    </source>
</evidence>
<keyword evidence="6" id="KW-0378">Hydrolase</keyword>
<evidence type="ECO:0000259" key="10">
    <source>
        <dbReference type="Pfam" id="PF05572"/>
    </source>
</evidence>
<keyword evidence="12" id="KW-1185">Reference proteome</keyword>
<evidence type="ECO:0000256" key="3">
    <source>
        <dbReference type="ARBA" id="ARBA00022670"/>
    </source>
</evidence>
<name>A0A9P8V0U6_9PEZI</name>
<evidence type="ECO:0000256" key="2">
    <source>
        <dbReference type="ARBA" id="ARBA00008721"/>
    </source>
</evidence>
<evidence type="ECO:0000256" key="1">
    <source>
        <dbReference type="ARBA" id="ARBA00003174"/>
    </source>
</evidence>
<dbReference type="SUPFAM" id="SSF55486">
    <property type="entry name" value="Metalloproteases ('zincins'), catalytic domain"/>
    <property type="match status" value="1"/>
</dbReference>
<evidence type="ECO:0000256" key="9">
    <source>
        <dbReference type="ARBA" id="ARBA00023157"/>
    </source>
</evidence>
<comment type="function">
    <text evidence="1">Secreted metalloproteinase that allows assimilation of proteinaceous substrates.</text>
</comment>
<reference evidence="11" key="1">
    <citation type="journal article" date="2021" name="Nat. Commun.">
        <title>Genetic determinants of endophytism in the Arabidopsis root mycobiome.</title>
        <authorList>
            <person name="Mesny F."/>
            <person name="Miyauchi S."/>
            <person name="Thiergart T."/>
            <person name="Pickel B."/>
            <person name="Atanasova L."/>
            <person name="Karlsson M."/>
            <person name="Huettel B."/>
            <person name="Barry K.W."/>
            <person name="Haridas S."/>
            <person name="Chen C."/>
            <person name="Bauer D."/>
            <person name="Andreopoulos W."/>
            <person name="Pangilinan J."/>
            <person name="LaButti K."/>
            <person name="Riley R."/>
            <person name="Lipzen A."/>
            <person name="Clum A."/>
            <person name="Drula E."/>
            <person name="Henrissat B."/>
            <person name="Kohler A."/>
            <person name="Grigoriev I.V."/>
            <person name="Martin F.M."/>
            <person name="Hacquard S."/>
        </authorList>
    </citation>
    <scope>NUCLEOTIDE SEQUENCE</scope>
    <source>
        <strain evidence="11">MPI-SDFR-AT-0117</strain>
    </source>
</reference>
<dbReference type="EMBL" id="JAGSXJ010000043">
    <property type="protein sequence ID" value="KAH6663301.1"/>
    <property type="molecule type" value="Genomic_DNA"/>
</dbReference>
<protein>
    <submittedName>
        <fullName evidence="11">Metalloprotease 1</fullName>
    </submittedName>
</protein>
<organism evidence="11 12">
    <name type="scientific">Plectosphaerella plurivora</name>
    <dbReference type="NCBI Taxonomy" id="936078"/>
    <lineage>
        <taxon>Eukaryota</taxon>
        <taxon>Fungi</taxon>
        <taxon>Dikarya</taxon>
        <taxon>Ascomycota</taxon>
        <taxon>Pezizomycotina</taxon>
        <taxon>Sordariomycetes</taxon>
        <taxon>Hypocreomycetidae</taxon>
        <taxon>Glomerellales</taxon>
        <taxon>Plectosphaerellaceae</taxon>
        <taxon>Plectosphaerella</taxon>
    </lineage>
</organism>
<dbReference type="AlphaFoldDB" id="A0A9P8V0U6"/>
<keyword evidence="4" id="KW-0479">Metal-binding</keyword>
<accession>A0A9P8V0U6</accession>
<dbReference type="GO" id="GO:0046872">
    <property type="term" value="F:metal ion binding"/>
    <property type="evidence" value="ECO:0007669"/>
    <property type="project" value="UniProtKB-KW"/>
</dbReference>
<dbReference type="InterPro" id="IPR024079">
    <property type="entry name" value="MetalloPept_cat_dom_sf"/>
</dbReference>
<comment type="similarity">
    <text evidence="2">Belongs to the peptidase M43B family.</text>
</comment>
<keyword evidence="5" id="KW-0732">Signal</keyword>
<dbReference type="GO" id="GO:0008237">
    <property type="term" value="F:metallopeptidase activity"/>
    <property type="evidence" value="ECO:0007669"/>
    <property type="project" value="UniProtKB-KW"/>
</dbReference>
<dbReference type="GO" id="GO:0006508">
    <property type="term" value="P:proteolysis"/>
    <property type="evidence" value="ECO:0007669"/>
    <property type="project" value="UniProtKB-KW"/>
</dbReference>